<dbReference type="InterPro" id="IPR029787">
    <property type="entry name" value="Nucleotide_cyclase"/>
</dbReference>
<protein>
    <submittedName>
        <fullName evidence="2">Adenylate/guanylate cyclase domain-containing protein</fullName>
    </submittedName>
</protein>
<accession>A0ABU8KH05</accession>
<evidence type="ECO:0000313" key="2">
    <source>
        <dbReference type="EMBL" id="MEI9404991.1"/>
    </source>
</evidence>
<dbReference type="SUPFAM" id="SSF55073">
    <property type="entry name" value="Nucleotide cyclase"/>
    <property type="match status" value="1"/>
</dbReference>
<dbReference type="Gene3D" id="3.30.70.1230">
    <property type="entry name" value="Nucleotide cyclase"/>
    <property type="match status" value="1"/>
</dbReference>
<evidence type="ECO:0000259" key="1">
    <source>
        <dbReference type="PROSITE" id="PS50125"/>
    </source>
</evidence>
<evidence type="ECO:0000313" key="3">
    <source>
        <dbReference type="Proteomes" id="UP001366503"/>
    </source>
</evidence>
<keyword evidence="3" id="KW-1185">Reference proteome</keyword>
<comment type="caution">
    <text evidence="2">The sequence shown here is derived from an EMBL/GenBank/DDBJ whole genome shotgun (WGS) entry which is preliminary data.</text>
</comment>
<dbReference type="PANTHER" id="PTHR43081">
    <property type="entry name" value="ADENYLATE CYCLASE, TERMINAL-DIFFERENTIATION SPECIFIC-RELATED"/>
    <property type="match status" value="1"/>
</dbReference>
<reference evidence="2 3" key="1">
    <citation type="submission" date="2022-12" db="EMBL/GenBank/DDBJ databases">
        <authorList>
            <person name="Muema E."/>
        </authorList>
    </citation>
    <scope>NUCLEOTIDE SEQUENCE [LARGE SCALE GENOMIC DNA]</scope>
    <source>
        <strain evidence="3">1330</strain>
    </source>
</reference>
<name>A0ABU8KH05_9HYPH</name>
<dbReference type="RefSeq" id="WP_337095217.1">
    <property type="nucleotide sequence ID" value="NZ_JAPYKO010000018.1"/>
</dbReference>
<dbReference type="EMBL" id="JAPYKO010000018">
    <property type="protein sequence ID" value="MEI9404991.1"/>
    <property type="molecule type" value="Genomic_DNA"/>
</dbReference>
<proteinExistence type="predicted"/>
<dbReference type="InterPro" id="IPR050697">
    <property type="entry name" value="Adenylyl/Guanylyl_Cyclase_3/4"/>
</dbReference>
<dbReference type="Proteomes" id="UP001366503">
    <property type="component" value="Unassembled WGS sequence"/>
</dbReference>
<dbReference type="Pfam" id="PF00211">
    <property type="entry name" value="Guanylate_cyc"/>
    <property type="match status" value="1"/>
</dbReference>
<organism evidence="2 3">
    <name type="scientific">Mesorhizobium argentiipisi</name>
    <dbReference type="NCBI Taxonomy" id="3015175"/>
    <lineage>
        <taxon>Bacteria</taxon>
        <taxon>Pseudomonadati</taxon>
        <taxon>Pseudomonadota</taxon>
        <taxon>Alphaproteobacteria</taxon>
        <taxon>Hyphomicrobiales</taxon>
        <taxon>Phyllobacteriaceae</taxon>
        <taxon>Mesorhizobium</taxon>
    </lineage>
</organism>
<dbReference type="PROSITE" id="PS50125">
    <property type="entry name" value="GUANYLATE_CYCLASE_2"/>
    <property type="match status" value="1"/>
</dbReference>
<sequence length="234" mass="25515">MHPITAYTNSQTDRALPSFGMGDTKFQRAIATIMFTDVEDSTGLANALGLVETTRFMIEHFTLTRQVVMAHGGIVQNFTGDGVLALWPGSEMTPSETALKALAAVAELVPEISLGNAWKRSMGSLSRRIRIGLHSGEVMFINDRQWDFSFLVGSEVNFARRVEQAGKRENGAGVDALVMVSGATLHLAGLATASIDPYELVRLTPAELAHRQSVDWRRPCSRSRIIMARANVGL</sequence>
<feature type="domain" description="Guanylate cyclase" evidence="1">
    <location>
        <begin position="32"/>
        <end position="163"/>
    </location>
</feature>
<dbReference type="CDD" id="cd07302">
    <property type="entry name" value="CHD"/>
    <property type="match status" value="1"/>
</dbReference>
<dbReference type="PANTHER" id="PTHR43081:SF1">
    <property type="entry name" value="ADENYLATE CYCLASE, TERMINAL-DIFFERENTIATION SPECIFIC"/>
    <property type="match status" value="1"/>
</dbReference>
<gene>
    <name evidence="2" type="ORF">O7A05_22915</name>
</gene>
<dbReference type="InterPro" id="IPR001054">
    <property type="entry name" value="A/G_cyclase"/>
</dbReference>